<comment type="similarity">
    <text evidence="2">Belongs to the bacterial solute-binding protein 8 family.</text>
</comment>
<organism evidence="7 8">
    <name type="scientific">Nocardioides dokdonensis FR1436</name>
    <dbReference type="NCBI Taxonomy" id="1300347"/>
    <lineage>
        <taxon>Bacteria</taxon>
        <taxon>Bacillati</taxon>
        <taxon>Actinomycetota</taxon>
        <taxon>Actinomycetes</taxon>
        <taxon>Propionibacteriales</taxon>
        <taxon>Nocardioidaceae</taxon>
        <taxon>Nocardioides</taxon>
    </lineage>
</organism>
<proteinExistence type="inferred from homology"/>
<dbReference type="GO" id="GO:0030288">
    <property type="term" value="C:outer membrane-bounded periplasmic space"/>
    <property type="evidence" value="ECO:0007669"/>
    <property type="project" value="TreeGrafter"/>
</dbReference>
<dbReference type="PROSITE" id="PS50983">
    <property type="entry name" value="FE_B12_PBP"/>
    <property type="match status" value="1"/>
</dbReference>
<comment type="subcellular location">
    <subcellularLocation>
        <location evidence="1">Cell envelope</location>
    </subcellularLocation>
</comment>
<feature type="chain" id="PRO_5038529845" evidence="5">
    <location>
        <begin position="27"/>
        <end position="347"/>
    </location>
</feature>
<dbReference type="InterPro" id="IPR051313">
    <property type="entry name" value="Bact_iron-sidero_bind"/>
</dbReference>
<feature type="signal peptide" evidence="5">
    <location>
        <begin position="1"/>
        <end position="26"/>
    </location>
</feature>
<accession>A0A1A9GRE2</accession>
<dbReference type="Proteomes" id="UP000077868">
    <property type="component" value="Chromosome"/>
</dbReference>
<sequence>MTRTTRTLAGLTSAAALILSACSTGATDPASTDTAADAAARPPAAADAFPVTIEHALGETTIEEAPQRVATLGWVDDDIALSLGVAPVGAVAKSWGGNENRSTDWFDAALEEQGAEQPVRYDDTDGAPVDAIAELAPDVILATNSGITEKEYAKLSKIAPVVAYPDFPWVTEWRTSLDMIGDALGLSDRAVEVRAETEQVIEDGKDEYPGLEGTSLAFVHLTPTDLSTIGLYAAADNRVRTMNDFGMVNASIVDEVVDEGQFYGTMSAERAEDVDADVVLSYAETEDDVADLADDPLIGRIPALRSGHVYAEVDKHLGVSITNPSPLSMPYIVEHYLPGVAEVVPAS</sequence>
<dbReference type="PANTHER" id="PTHR30532">
    <property type="entry name" value="IRON III DICITRATE-BINDING PERIPLASMIC PROTEIN"/>
    <property type="match status" value="1"/>
</dbReference>
<keyword evidence="3" id="KW-0813">Transport</keyword>
<dbReference type="PANTHER" id="PTHR30532:SF24">
    <property type="entry name" value="FERRIC ENTEROBACTIN-BINDING PERIPLASMIC PROTEIN FEPB"/>
    <property type="match status" value="1"/>
</dbReference>
<dbReference type="PATRIC" id="fig|1300347.3.peg.3636"/>
<feature type="domain" description="Fe/B12 periplasmic-binding" evidence="6">
    <location>
        <begin position="68"/>
        <end position="344"/>
    </location>
</feature>
<dbReference type="GO" id="GO:1901678">
    <property type="term" value="P:iron coordination entity transport"/>
    <property type="evidence" value="ECO:0007669"/>
    <property type="project" value="UniProtKB-ARBA"/>
</dbReference>
<dbReference type="InterPro" id="IPR002491">
    <property type="entry name" value="ABC_transptr_periplasmic_BD"/>
</dbReference>
<dbReference type="EMBL" id="CP015079">
    <property type="protein sequence ID" value="ANH40031.1"/>
    <property type="molecule type" value="Genomic_DNA"/>
</dbReference>
<evidence type="ECO:0000313" key="8">
    <source>
        <dbReference type="Proteomes" id="UP000077868"/>
    </source>
</evidence>
<dbReference type="Pfam" id="PF01497">
    <property type="entry name" value="Peripla_BP_2"/>
    <property type="match status" value="1"/>
</dbReference>
<gene>
    <name evidence="7" type="primary">yfiY</name>
    <name evidence="7" type="ORF">I601_3625</name>
</gene>
<keyword evidence="8" id="KW-1185">Reference proteome</keyword>
<dbReference type="STRING" id="1300347.I601_3625"/>
<dbReference type="PROSITE" id="PS51257">
    <property type="entry name" value="PROKAR_LIPOPROTEIN"/>
    <property type="match status" value="1"/>
</dbReference>
<dbReference type="Gene3D" id="3.40.50.1980">
    <property type="entry name" value="Nitrogenase molybdenum iron protein domain"/>
    <property type="match status" value="2"/>
</dbReference>
<evidence type="ECO:0000256" key="4">
    <source>
        <dbReference type="ARBA" id="ARBA00022729"/>
    </source>
</evidence>
<keyword evidence="4 5" id="KW-0732">Signal</keyword>
<evidence type="ECO:0000256" key="1">
    <source>
        <dbReference type="ARBA" id="ARBA00004196"/>
    </source>
</evidence>
<evidence type="ECO:0000256" key="3">
    <source>
        <dbReference type="ARBA" id="ARBA00022448"/>
    </source>
</evidence>
<reference evidence="7" key="1">
    <citation type="submission" date="2016-03" db="EMBL/GenBank/DDBJ databases">
        <title>Complete genome sequence of a soil Actinobacterium, Nocardioides dokdonensis FR1436.</title>
        <authorList>
            <person name="Kwon S.-K."/>
            <person name="Kim K."/>
            <person name="Kim J.F."/>
        </authorList>
    </citation>
    <scope>NUCLEOTIDE SEQUENCE [LARGE SCALE GENOMIC DNA]</scope>
    <source>
        <strain evidence="7">FR1436</strain>
    </source>
</reference>
<keyword evidence="7" id="KW-0449">Lipoprotein</keyword>
<dbReference type="SUPFAM" id="SSF53807">
    <property type="entry name" value="Helical backbone' metal receptor"/>
    <property type="match status" value="1"/>
</dbReference>
<dbReference type="CDD" id="cd01146">
    <property type="entry name" value="FhuD"/>
    <property type="match status" value="1"/>
</dbReference>
<evidence type="ECO:0000313" key="7">
    <source>
        <dbReference type="EMBL" id="ANH40031.1"/>
    </source>
</evidence>
<dbReference type="KEGG" id="ndk:I601_3625"/>
<evidence type="ECO:0000256" key="2">
    <source>
        <dbReference type="ARBA" id="ARBA00008814"/>
    </source>
</evidence>
<dbReference type="AlphaFoldDB" id="A0A1A9GRE2"/>
<evidence type="ECO:0000256" key="5">
    <source>
        <dbReference type="SAM" id="SignalP"/>
    </source>
</evidence>
<name>A0A1A9GRE2_9ACTN</name>
<protein>
    <submittedName>
        <fullName evidence="7">Putative siderophore-binding lipoprotein YfiY</fullName>
    </submittedName>
</protein>
<dbReference type="RefSeq" id="WP_068112791.1">
    <property type="nucleotide sequence ID" value="NZ_CP015079.1"/>
</dbReference>
<evidence type="ECO:0000259" key="6">
    <source>
        <dbReference type="PROSITE" id="PS50983"/>
    </source>
</evidence>
<dbReference type="OrthoDB" id="1846031at2"/>